<dbReference type="SUPFAM" id="SSF51182">
    <property type="entry name" value="RmlC-like cupins"/>
    <property type="match status" value="1"/>
</dbReference>
<dbReference type="InterPro" id="IPR014710">
    <property type="entry name" value="RmlC-like_jellyroll"/>
</dbReference>
<dbReference type="Gene3D" id="1.10.10.1320">
    <property type="entry name" value="Anti-sigma factor, zinc-finger domain"/>
    <property type="match status" value="1"/>
</dbReference>
<evidence type="ECO:0000313" key="3">
    <source>
        <dbReference type="Proteomes" id="UP001489333"/>
    </source>
</evidence>
<proteinExistence type="predicted"/>
<reference evidence="2 3" key="1">
    <citation type="submission" date="2024-04" db="EMBL/GenBank/DDBJ databases">
        <title>Novel Shewanella species isolated from Baltic Sea sediments.</title>
        <authorList>
            <person name="Martin-Rodriguez A.J."/>
            <person name="Fernandez-Juarez V."/>
            <person name="Valeriano V.D."/>
            <person name="Mihindukulasooriya I."/>
            <person name="Ceresnova L."/>
            <person name="Joffre E."/>
            <person name="Jensie-Markopoulos S."/>
            <person name="Moore E.R.B."/>
            <person name="Sjoling A."/>
        </authorList>
    </citation>
    <scope>NUCLEOTIDE SEQUENCE [LARGE SCALE GENOMIC DNA]</scope>
    <source>
        <strain evidence="2 3">VAX-SP0-0CM-1</strain>
    </source>
</reference>
<protein>
    <submittedName>
        <fullName evidence="2">ChrR family anti-sigma-E factor</fullName>
    </submittedName>
</protein>
<dbReference type="InterPro" id="IPR012807">
    <property type="entry name" value="Anti-sigma_ChrR"/>
</dbReference>
<dbReference type="InterPro" id="IPR025979">
    <property type="entry name" value="ChrR-like_cupin_dom"/>
</dbReference>
<dbReference type="NCBIfam" id="TIGR02451">
    <property type="entry name" value="anti_sig_ChrR"/>
    <property type="match status" value="1"/>
</dbReference>
<evidence type="ECO:0000313" key="2">
    <source>
        <dbReference type="EMBL" id="MEM6248618.1"/>
    </source>
</evidence>
<feature type="domain" description="ChrR-like cupin" evidence="1">
    <location>
        <begin position="144"/>
        <end position="221"/>
    </location>
</feature>
<dbReference type="EMBL" id="JBCHKU010000009">
    <property type="protein sequence ID" value="MEM6248618.1"/>
    <property type="molecule type" value="Genomic_DNA"/>
</dbReference>
<dbReference type="InterPro" id="IPR011051">
    <property type="entry name" value="RmlC_Cupin_sf"/>
</dbReference>
<name>A0ABU9USA5_9GAMM</name>
<keyword evidence="3" id="KW-1185">Reference proteome</keyword>
<dbReference type="InterPro" id="IPR041916">
    <property type="entry name" value="Anti_sigma_zinc_sf"/>
</dbReference>
<evidence type="ECO:0000259" key="1">
    <source>
        <dbReference type="Pfam" id="PF12973"/>
    </source>
</evidence>
<dbReference type="Proteomes" id="UP001489333">
    <property type="component" value="Unassembled WGS sequence"/>
</dbReference>
<dbReference type="RefSeq" id="WP_311906099.1">
    <property type="nucleotide sequence ID" value="NZ_JAUOEV010000013.1"/>
</dbReference>
<comment type="caution">
    <text evidence="2">The sequence shown here is derived from an EMBL/GenBank/DDBJ whole genome shotgun (WGS) entry which is preliminary data.</text>
</comment>
<gene>
    <name evidence="2" type="ORF">AAGS29_08400</name>
</gene>
<dbReference type="CDD" id="cd20301">
    <property type="entry name" value="cupin_ChrR"/>
    <property type="match status" value="1"/>
</dbReference>
<organism evidence="2 3">
    <name type="scientific">Shewanella vaxholmensis</name>
    <dbReference type="NCBI Taxonomy" id="3063535"/>
    <lineage>
        <taxon>Bacteria</taxon>
        <taxon>Pseudomonadati</taxon>
        <taxon>Pseudomonadota</taxon>
        <taxon>Gammaproteobacteria</taxon>
        <taxon>Alteromonadales</taxon>
        <taxon>Shewanellaceae</taxon>
        <taxon>Shewanella</taxon>
    </lineage>
</organism>
<dbReference type="Gene3D" id="2.60.120.10">
    <property type="entry name" value="Jelly Rolls"/>
    <property type="match status" value="1"/>
</dbReference>
<accession>A0ABU9USA5</accession>
<dbReference type="Pfam" id="PF12973">
    <property type="entry name" value="Cupin_7"/>
    <property type="match status" value="1"/>
</dbReference>
<sequence>MIKHHPQQELLVSHANGDLPLSMAIAVSAHCALCETCREQLALLTEQAANLALNQDDAHAVKHTDKATIHTAIHTAHIAENTQATNVPVMDIDAMLAQIMAQPAATDVPNNAPLNIQVKQQHYTVPSVFRQHLARPWQILGKVSRMRFDVDEMNTRASLLHIDAQGEIPQHTHKGYELTLLLAGEFSDLNGDYVPGDFIVLDSQHHHSPKTVDGCLCYTVLDAPLHFTKGLSKLLNPIGELIY</sequence>